<organism evidence="8 9">
    <name type="scientific">Eptatretus burgeri</name>
    <name type="common">Inshore hagfish</name>
    <dbReference type="NCBI Taxonomy" id="7764"/>
    <lineage>
        <taxon>Eukaryota</taxon>
        <taxon>Metazoa</taxon>
        <taxon>Chordata</taxon>
        <taxon>Craniata</taxon>
        <taxon>Vertebrata</taxon>
        <taxon>Cyclostomata</taxon>
        <taxon>Myxini</taxon>
        <taxon>Myxiniformes</taxon>
        <taxon>Myxinidae</taxon>
        <taxon>Eptatretinae</taxon>
        <taxon>Eptatretus</taxon>
    </lineage>
</organism>
<name>A0A8C4X072_EPTBU</name>
<evidence type="ECO:0000256" key="3">
    <source>
        <dbReference type="ARBA" id="ARBA00022729"/>
    </source>
</evidence>
<protein>
    <submittedName>
        <fullName evidence="8">Si:dkeyp-104h9.5</fullName>
    </submittedName>
</protein>
<evidence type="ECO:0000313" key="8">
    <source>
        <dbReference type="Ensembl" id="ENSEBUP00000023106.1"/>
    </source>
</evidence>
<dbReference type="InterPro" id="IPR018795">
    <property type="entry name" value="K2013-like"/>
</dbReference>
<reference evidence="8" key="1">
    <citation type="submission" date="2025-08" db="UniProtKB">
        <authorList>
            <consortium name="Ensembl"/>
        </authorList>
    </citation>
    <scope>IDENTIFICATION</scope>
</reference>
<evidence type="ECO:0000256" key="7">
    <source>
        <dbReference type="SAM" id="Phobius"/>
    </source>
</evidence>
<evidence type="ECO:0000256" key="1">
    <source>
        <dbReference type="ARBA" id="ARBA00004479"/>
    </source>
</evidence>
<dbReference type="PANTHER" id="PTHR31386:SF2">
    <property type="entry name" value="SIMILAR TO RIKEN CDNA 2510039O18"/>
    <property type="match status" value="1"/>
</dbReference>
<proteinExistence type="predicted"/>
<keyword evidence="5 7" id="KW-0472">Membrane</keyword>
<evidence type="ECO:0000256" key="6">
    <source>
        <dbReference type="ARBA" id="ARBA00023180"/>
    </source>
</evidence>
<keyword evidence="4 7" id="KW-1133">Transmembrane helix</keyword>
<feature type="transmembrane region" description="Helical" evidence="7">
    <location>
        <begin position="528"/>
        <end position="548"/>
    </location>
</feature>
<dbReference type="PANTHER" id="PTHR31386">
    <property type="entry name" value="UNCHARACTERIZED PROTEIN KIAA2013"/>
    <property type="match status" value="1"/>
</dbReference>
<evidence type="ECO:0000256" key="2">
    <source>
        <dbReference type="ARBA" id="ARBA00022692"/>
    </source>
</evidence>
<dbReference type="Ensembl" id="ENSEBUT00000023682.1">
    <property type="protein sequence ID" value="ENSEBUP00000023106.1"/>
    <property type="gene ID" value="ENSEBUG00000014238.1"/>
</dbReference>
<dbReference type="GeneTree" id="ENSGT00390000007643"/>
<feature type="transmembrane region" description="Helical" evidence="7">
    <location>
        <begin position="21"/>
        <end position="37"/>
    </location>
</feature>
<evidence type="ECO:0000313" key="9">
    <source>
        <dbReference type="Proteomes" id="UP000694388"/>
    </source>
</evidence>
<keyword evidence="9" id="KW-1185">Reference proteome</keyword>
<evidence type="ECO:0000256" key="5">
    <source>
        <dbReference type="ARBA" id="ARBA00023136"/>
    </source>
</evidence>
<dbReference type="Proteomes" id="UP000694388">
    <property type="component" value="Unplaced"/>
</dbReference>
<keyword evidence="3" id="KW-0732">Signal</keyword>
<dbReference type="Pfam" id="PF10222">
    <property type="entry name" value="DUF2152"/>
    <property type="match status" value="2"/>
</dbReference>
<sequence length="560" mass="60370">MWVHQRMKSLPIFSSTWVRRVFVVSLTLVVVLWWYTVGRYSHVPRGGARPAAIDRQDPILWHPCMQPEISAFEGDLARGDAVFAAARTGDKDKTLAFVGSGLVGLEASVNRLFASSGGGDGIAEEMIDTGFAPLVSVQLDKEKPAEGQGWQAAILNLRKGYLSLLQCLQQGAVWVKLAGGSAAASDAVTPGRFGVAASGSVGRGTKSRSWVVGGWGSDVDRVPTVWVAVGSVETLWVPGLAVWVGKVGEDETALRARVKREGEKGREWGPLTLLSLQGIEISQPDPFTPTPTGLMANLTLYYLLSAMPMGPGNQQSGGQWRTLNSPERCFSGHATLHAPGLWVSHMHSVAEVRRLAGLWKLTLEKRGCRSLVETGPQGVVQAVTLSFIALHFTEQHLAIEAEPAALHCSFTLRGIRYGRATLRLAVSSGSGPDPEIRLWLRKQDLESDSTSSRLYACPAGCPPPPVVLDTSPGGLAFPALVTHPLTALLYISPDAKHLVDVAATLHVRSVLGHAEHMAGERPAFPPTLAIGLASLLILFHLWLLKLVYNEYCGLSNRHRT</sequence>
<dbReference type="GO" id="GO:0016020">
    <property type="term" value="C:membrane"/>
    <property type="evidence" value="ECO:0007669"/>
    <property type="project" value="UniProtKB-SubCell"/>
</dbReference>
<accession>A0A8C4X072</accession>
<comment type="subcellular location">
    <subcellularLocation>
        <location evidence="1">Membrane</location>
        <topology evidence="1">Single-pass type I membrane protein</topology>
    </subcellularLocation>
</comment>
<evidence type="ECO:0000256" key="4">
    <source>
        <dbReference type="ARBA" id="ARBA00022989"/>
    </source>
</evidence>
<keyword evidence="6" id="KW-0325">Glycoprotein</keyword>
<keyword evidence="2 7" id="KW-0812">Transmembrane</keyword>
<dbReference type="AlphaFoldDB" id="A0A8C4X072"/>
<reference evidence="8" key="2">
    <citation type="submission" date="2025-09" db="UniProtKB">
        <authorList>
            <consortium name="Ensembl"/>
        </authorList>
    </citation>
    <scope>IDENTIFICATION</scope>
</reference>